<evidence type="ECO:0000256" key="3">
    <source>
        <dbReference type="ARBA" id="ARBA00022676"/>
    </source>
</evidence>
<comment type="caution">
    <text evidence="7">The sequence shown here is derived from an EMBL/GenBank/DDBJ whole genome shotgun (WGS) entry which is preliminary data.</text>
</comment>
<accession>A0A836B8K9</accession>
<dbReference type="EC" id="2.4.1.-" evidence="6"/>
<gene>
    <name evidence="7" type="ORF">HYH02_004490</name>
</gene>
<keyword evidence="8" id="KW-1185">Reference proteome</keyword>
<keyword evidence="5" id="KW-0472">Membrane</keyword>
<dbReference type="Pfam" id="PF01697">
    <property type="entry name" value="Glyco_transf_92"/>
    <property type="match status" value="1"/>
</dbReference>
<organism evidence="7 8">
    <name type="scientific">Chlamydomonas schloesseri</name>
    <dbReference type="NCBI Taxonomy" id="2026947"/>
    <lineage>
        <taxon>Eukaryota</taxon>
        <taxon>Viridiplantae</taxon>
        <taxon>Chlorophyta</taxon>
        <taxon>core chlorophytes</taxon>
        <taxon>Chlorophyceae</taxon>
        <taxon>CS clade</taxon>
        <taxon>Chlamydomonadales</taxon>
        <taxon>Chlamydomonadaceae</taxon>
        <taxon>Chlamydomonas</taxon>
    </lineage>
</organism>
<dbReference type="Proteomes" id="UP000613740">
    <property type="component" value="Unassembled WGS sequence"/>
</dbReference>
<dbReference type="GO" id="GO:0016020">
    <property type="term" value="C:membrane"/>
    <property type="evidence" value="ECO:0007669"/>
    <property type="project" value="UniProtKB-SubCell"/>
</dbReference>
<dbReference type="AlphaFoldDB" id="A0A836B8K9"/>
<evidence type="ECO:0000256" key="4">
    <source>
        <dbReference type="ARBA" id="ARBA00022679"/>
    </source>
</evidence>
<keyword evidence="3 6" id="KW-0328">Glycosyltransferase</keyword>
<reference evidence="7" key="1">
    <citation type="journal article" date="2020" name="bioRxiv">
        <title>Comparative genomics of Chlamydomonas.</title>
        <authorList>
            <person name="Craig R.J."/>
            <person name="Hasan A.R."/>
            <person name="Ness R.W."/>
            <person name="Keightley P.D."/>
        </authorList>
    </citation>
    <scope>NUCLEOTIDE SEQUENCE</scope>
    <source>
        <strain evidence="7">CCAP 11/173</strain>
    </source>
</reference>
<comment type="similarity">
    <text evidence="2 6">Belongs to the glycosyltransferase 92 family.</text>
</comment>
<proteinExistence type="inferred from homology"/>
<sequence>MADVLEDYVQSSLVEVIYFSDSWKADDAHHRSMFNTSTRAFLSPQGWAYDNCFRMFAYRHTFMVLIDPDEYIIIKQQPAPTAPNASAALGDAAQAEGPAFGPAPDPPSLPAFLAPFESYGGILVHWQVFGPSGHIRRPRGSTLEEYAQCQPKPALQRWRQFNSIPLGFVKSITATRCYQRGCNPHVCELKPGCRYVNEKFLELSSSVVKAVHWDRIAVFHYVTRSAEDYKAKMGRGTGHSQFLAANKAAGRTHRGWRYFFTVNASATATCTEGRDAWRRCCGAKAAAGSGASAVGAAAGAAAVIAAGSAGAGAGAAAGGVGAGVVDAGAVNAAAGQAAGVVAGTAAAGAAGTGTGGGLGAGVVGGPTAAGAGAVGKGTGVARQLGASEASGSVSASAMDAATGAALVGAAGAGSGTGGVGRGHAGVEGAELDGLQVGTRTILE</sequence>
<dbReference type="InterPro" id="IPR008166">
    <property type="entry name" value="Glyco_transf_92"/>
</dbReference>
<evidence type="ECO:0000313" key="7">
    <source>
        <dbReference type="EMBL" id="KAG2450650.1"/>
    </source>
</evidence>
<name>A0A836B8K9_9CHLO</name>
<evidence type="ECO:0000313" key="8">
    <source>
        <dbReference type="Proteomes" id="UP000613740"/>
    </source>
</evidence>
<keyword evidence="4 6" id="KW-0808">Transferase</keyword>
<comment type="subcellular location">
    <subcellularLocation>
        <location evidence="1">Membrane</location>
    </subcellularLocation>
</comment>
<dbReference type="OrthoDB" id="2526284at2759"/>
<evidence type="ECO:0000256" key="6">
    <source>
        <dbReference type="RuleBase" id="RU366017"/>
    </source>
</evidence>
<evidence type="ECO:0000256" key="2">
    <source>
        <dbReference type="ARBA" id="ARBA00007647"/>
    </source>
</evidence>
<evidence type="ECO:0000256" key="5">
    <source>
        <dbReference type="ARBA" id="ARBA00023136"/>
    </source>
</evidence>
<dbReference type="GO" id="GO:0016757">
    <property type="term" value="F:glycosyltransferase activity"/>
    <property type="evidence" value="ECO:0007669"/>
    <property type="project" value="UniProtKB-UniRule"/>
</dbReference>
<dbReference type="EMBL" id="JAEHOD010000010">
    <property type="protein sequence ID" value="KAG2450650.1"/>
    <property type="molecule type" value="Genomic_DNA"/>
</dbReference>
<evidence type="ECO:0000256" key="1">
    <source>
        <dbReference type="ARBA" id="ARBA00004370"/>
    </source>
</evidence>
<protein>
    <recommendedName>
        <fullName evidence="6">Glycosyltransferase family 92 protein</fullName>
        <ecNumber evidence="6">2.4.1.-</ecNumber>
    </recommendedName>
</protein>